<accession>A0A3E0DQ28</accession>
<feature type="domain" description="Cardiolipin synthase N-terminal" evidence="7">
    <location>
        <begin position="10"/>
        <end position="53"/>
    </location>
</feature>
<name>A0A3E0DQ28_9BACT</name>
<dbReference type="OrthoDB" id="1123412at2"/>
<dbReference type="EMBL" id="QUNF01000017">
    <property type="protein sequence ID" value="REG83611.1"/>
    <property type="molecule type" value="Genomic_DNA"/>
</dbReference>
<evidence type="ECO:0000313" key="9">
    <source>
        <dbReference type="Proteomes" id="UP000256405"/>
    </source>
</evidence>
<evidence type="ECO:0000256" key="3">
    <source>
        <dbReference type="ARBA" id="ARBA00022692"/>
    </source>
</evidence>
<comment type="caution">
    <text evidence="8">The sequence shown here is derived from an EMBL/GenBank/DDBJ whole genome shotgun (WGS) entry which is preliminary data.</text>
</comment>
<evidence type="ECO:0000256" key="2">
    <source>
        <dbReference type="ARBA" id="ARBA00022475"/>
    </source>
</evidence>
<sequence>MFGLGAIGLIIYVFTIFDVVSGKFTNPNDKLIWVVIVVLVPLVGAILWFLIGRGKRI</sequence>
<evidence type="ECO:0000256" key="5">
    <source>
        <dbReference type="ARBA" id="ARBA00023136"/>
    </source>
</evidence>
<dbReference type="RefSeq" id="WP_086543578.1">
    <property type="nucleotide sequence ID" value="NZ_MSSW01000080.1"/>
</dbReference>
<keyword evidence="3 6" id="KW-0812">Transmembrane</keyword>
<evidence type="ECO:0000256" key="6">
    <source>
        <dbReference type="SAM" id="Phobius"/>
    </source>
</evidence>
<organism evidence="8 9">
    <name type="scientific">Algoriphagus antarcticus</name>
    <dbReference type="NCBI Taxonomy" id="238540"/>
    <lineage>
        <taxon>Bacteria</taxon>
        <taxon>Pseudomonadati</taxon>
        <taxon>Bacteroidota</taxon>
        <taxon>Cytophagia</taxon>
        <taxon>Cytophagales</taxon>
        <taxon>Cyclobacteriaceae</taxon>
        <taxon>Algoriphagus</taxon>
    </lineage>
</organism>
<evidence type="ECO:0000256" key="1">
    <source>
        <dbReference type="ARBA" id="ARBA00004651"/>
    </source>
</evidence>
<keyword evidence="5 6" id="KW-0472">Membrane</keyword>
<dbReference type="InterPro" id="IPR027379">
    <property type="entry name" value="CLS_N"/>
</dbReference>
<protein>
    <submittedName>
        <fullName evidence="8">Phospholipase D-like protein</fullName>
    </submittedName>
</protein>
<dbReference type="Proteomes" id="UP000256405">
    <property type="component" value="Unassembled WGS sequence"/>
</dbReference>
<keyword evidence="4 6" id="KW-1133">Transmembrane helix</keyword>
<comment type="subcellular location">
    <subcellularLocation>
        <location evidence="1">Cell membrane</location>
        <topology evidence="1">Multi-pass membrane protein</topology>
    </subcellularLocation>
</comment>
<keyword evidence="9" id="KW-1185">Reference proteome</keyword>
<evidence type="ECO:0000259" key="7">
    <source>
        <dbReference type="Pfam" id="PF13396"/>
    </source>
</evidence>
<dbReference type="GO" id="GO:0005886">
    <property type="term" value="C:plasma membrane"/>
    <property type="evidence" value="ECO:0007669"/>
    <property type="project" value="UniProtKB-SubCell"/>
</dbReference>
<proteinExistence type="predicted"/>
<keyword evidence="2" id="KW-1003">Cell membrane</keyword>
<dbReference type="AlphaFoldDB" id="A0A3E0DQ28"/>
<evidence type="ECO:0000256" key="4">
    <source>
        <dbReference type="ARBA" id="ARBA00022989"/>
    </source>
</evidence>
<reference evidence="8 9" key="1">
    <citation type="submission" date="2018-08" db="EMBL/GenBank/DDBJ databases">
        <title>Genomic Encyclopedia of Archaeal and Bacterial Type Strains, Phase II (KMG-II): from individual species to whole genera.</title>
        <authorList>
            <person name="Goeker M."/>
        </authorList>
    </citation>
    <scope>NUCLEOTIDE SEQUENCE [LARGE SCALE GENOMIC DNA]</scope>
    <source>
        <strain evidence="8 9">DSM 15986</strain>
    </source>
</reference>
<gene>
    <name evidence="8" type="ORF">C8N25_117113</name>
</gene>
<evidence type="ECO:0000313" key="8">
    <source>
        <dbReference type="EMBL" id="REG83611.1"/>
    </source>
</evidence>
<dbReference type="Pfam" id="PF13396">
    <property type="entry name" value="PLDc_N"/>
    <property type="match status" value="1"/>
</dbReference>
<feature type="transmembrane region" description="Helical" evidence="6">
    <location>
        <begin position="32"/>
        <end position="51"/>
    </location>
</feature>